<evidence type="ECO:0000256" key="6">
    <source>
        <dbReference type="ARBA" id="ARBA00022837"/>
    </source>
</evidence>
<evidence type="ECO:0000313" key="9">
    <source>
        <dbReference type="EMBL" id="GHC02677.1"/>
    </source>
</evidence>
<dbReference type="Pfam" id="PF00884">
    <property type="entry name" value="Sulfatase"/>
    <property type="match status" value="1"/>
</dbReference>
<dbReference type="SUPFAM" id="SSF53649">
    <property type="entry name" value="Alkaline phosphatase-like"/>
    <property type="match status" value="1"/>
</dbReference>
<evidence type="ECO:0000259" key="8">
    <source>
        <dbReference type="Pfam" id="PF00884"/>
    </source>
</evidence>
<dbReference type="Proteomes" id="UP000642829">
    <property type="component" value="Unassembled WGS sequence"/>
</dbReference>
<dbReference type="PANTHER" id="PTHR45953">
    <property type="entry name" value="IDURONATE 2-SULFATASE"/>
    <property type="match status" value="1"/>
</dbReference>
<name>A0A8J3DG24_9BACT</name>
<dbReference type="EMBL" id="BMXG01000010">
    <property type="protein sequence ID" value="GHC02677.1"/>
    <property type="molecule type" value="Genomic_DNA"/>
</dbReference>
<keyword evidence="10" id="KW-1185">Reference proteome</keyword>
<gene>
    <name evidence="9" type="ORF">GCM10007047_19120</name>
</gene>
<protein>
    <submittedName>
        <fullName evidence="9">Iduronate-2-sulfatase</fullName>
    </submittedName>
</protein>
<dbReference type="InterPro" id="IPR017850">
    <property type="entry name" value="Alkaline_phosphatase_core_sf"/>
</dbReference>
<evidence type="ECO:0000256" key="3">
    <source>
        <dbReference type="ARBA" id="ARBA00022723"/>
    </source>
</evidence>
<evidence type="ECO:0000313" key="10">
    <source>
        <dbReference type="Proteomes" id="UP000642829"/>
    </source>
</evidence>
<dbReference type="AlphaFoldDB" id="A0A8J3DG24"/>
<keyword evidence="4" id="KW-0732">Signal</keyword>
<keyword evidence="6" id="KW-0106">Calcium</keyword>
<keyword evidence="5" id="KW-0378">Hydrolase</keyword>
<organism evidence="9 10">
    <name type="scientific">Cerasicoccus arenae</name>
    <dbReference type="NCBI Taxonomy" id="424488"/>
    <lineage>
        <taxon>Bacteria</taxon>
        <taxon>Pseudomonadati</taxon>
        <taxon>Verrucomicrobiota</taxon>
        <taxon>Opitutia</taxon>
        <taxon>Puniceicoccales</taxon>
        <taxon>Cerasicoccaceae</taxon>
        <taxon>Cerasicoccus</taxon>
    </lineage>
</organism>
<evidence type="ECO:0000256" key="7">
    <source>
        <dbReference type="SAM" id="Phobius"/>
    </source>
</evidence>
<evidence type="ECO:0000256" key="2">
    <source>
        <dbReference type="ARBA" id="ARBA00008779"/>
    </source>
</evidence>
<reference evidence="9" key="1">
    <citation type="journal article" date="2014" name="Int. J. Syst. Evol. Microbiol.">
        <title>Complete genome sequence of Corynebacterium casei LMG S-19264T (=DSM 44701T), isolated from a smear-ripened cheese.</title>
        <authorList>
            <consortium name="US DOE Joint Genome Institute (JGI-PGF)"/>
            <person name="Walter F."/>
            <person name="Albersmeier A."/>
            <person name="Kalinowski J."/>
            <person name="Ruckert C."/>
        </authorList>
    </citation>
    <scope>NUCLEOTIDE SEQUENCE</scope>
    <source>
        <strain evidence="9">KCTC 12870</strain>
    </source>
</reference>
<dbReference type="InterPro" id="IPR035874">
    <property type="entry name" value="IDS"/>
</dbReference>
<keyword evidence="3" id="KW-0479">Metal-binding</keyword>
<evidence type="ECO:0000256" key="4">
    <source>
        <dbReference type="ARBA" id="ARBA00022729"/>
    </source>
</evidence>
<feature type="transmembrane region" description="Helical" evidence="7">
    <location>
        <begin position="29"/>
        <end position="49"/>
    </location>
</feature>
<dbReference type="GO" id="GO:0005737">
    <property type="term" value="C:cytoplasm"/>
    <property type="evidence" value="ECO:0007669"/>
    <property type="project" value="TreeGrafter"/>
</dbReference>
<dbReference type="GO" id="GO:0046872">
    <property type="term" value="F:metal ion binding"/>
    <property type="evidence" value="ECO:0007669"/>
    <property type="project" value="UniProtKB-KW"/>
</dbReference>
<evidence type="ECO:0000256" key="1">
    <source>
        <dbReference type="ARBA" id="ARBA00001913"/>
    </source>
</evidence>
<dbReference type="GO" id="GO:0004423">
    <property type="term" value="F:iduronate-2-sulfatase activity"/>
    <property type="evidence" value="ECO:0007669"/>
    <property type="project" value="InterPro"/>
</dbReference>
<sequence length="514" mass="58111">MDRFLLPTNFKLLRNTYPRLYQLFTMQKIFPTLCAILSLFAASIILASANMQPNVVFIVADDLFINIGCYGNNRIQTPNLDRLAQKGVIFDRAYANYPLCGPSRNSMMSGRYAEDTGLIGLRDKLRERHVNIITLSQHFMNHGYVAARVGKIYHADNPDGIGRADHDDPESWHIAIDPIGYDKTIEDDIIRISHLREEIKNNDGLGAQLSWFADPVKTDEEHTDGKVASESIKLMEQFIAEETPFFLGVGFYKPHTPFVAPKKYFDLYDSSDFEPPKVPEDYLTHLPGPAVESIRVDKPWMPGQIDIPDPLAREVIHAYYATVSYLDANVGRVLQAIDDLGIADNTIVVFISDHGFHLGEHGHWQKKTLFDQANHIPLMVYDPRAKGNGQRSSTTVELVDIYRTLSDLVGLPEPVWTSGESFARAVDAPAWVGREAAISAVGDSDSRNFSIRTPEWRFTSWCYGEAGKELYLEKEDPSEMINHADEDVFANDISRLELQLNQRLEIMHTDPSKH</sequence>
<keyword evidence="7" id="KW-0472">Membrane</keyword>
<dbReference type="CDD" id="cd16030">
    <property type="entry name" value="iduronate-2-sulfatase"/>
    <property type="match status" value="1"/>
</dbReference>
<comment type="similarity">
    <text evidence="2">Belongs to the sulfatase family.</text>
</comment>
<dbReference type="InterPro" id="IPR000917">
    <property type="entry name" value="Sulfatase_N"/>
</dbReference>
<keyword evidence="7" id="KW-1133">Transmembrane helix</keyword>
<reference evidence="9" key="2">
    <citation type="submission" date="2020-09" db="EMBL/GenBank/DDBJ databases">
        <authorList>
            <person name="Sun Q."/>
            <person name="Kim S."/>
        </authorList>
    </citation>
    <scope>NUCLEOTIDE SEQUENCE</scope>
    <source>
        <strain evidence="9">KCTC 12870</strain>
    </source>
</reference>
<proteinExistence type="inferred from homology"/>
<evidence type="ECO:0000256" key="5">
    <source>
        <dbReference type="ARBA" id="ARBA00022801"/>
    </source>
</evidence>
<comment type="caution">
    <text evidence="9">The sequence shown here is derived from an EMBL/GenBank/DDBJ whole genome shotgun (WGS) entry which is preliminary data.</text>
</comment>
<keyword evidence="7" id="KW-0812">Transmembrane</keyword>
<dbReference type="Gene3D" id="3.40.720.10">
    <property type="entry name" value="Alkaline Phosphatase, subunit A"/>
    <property type="match status" value="1"/>
</dbReference>
<dbReference type="PANTHER" id="PTHR45953:SF1">
    <property type="entry name" value="IDURONATE 2-SULFATASE"/>
    <property type="match status" value="1"/>
</dbReference>
<comment type="cofactor">
    <cofactor evidence="1">
        <name>Ca(2+)</name>
        <dbReference type="ChEBI" id="CHEBI:29108"/>
    </cofactor>
</comment>
<feature type="domain" description="Sulfatase N-terminal" evidence="8">
    <location>
        <begin position="53"/>
        <end position="410"/>
    </location>
</feature>
<accession>A0A8J3DG24</accession>